<dbReference type="eggNOG" id="COG0845">
    <property type="taxonomic scope" value="Bacteria"/>
</dbReference>
<dbReference type="STRING" id="1198114.AciX9_1649"/>
<accession>E8WY74</accession>
<evidence type="ECO:0000313" key="7">
    <source>
        <dbReference type="Proteomes" id="UP000000343"/>
    </source>
</evidence>
<keyword evidence="4" id="KW-1133">Transmembrane helix</keyword>
<sequence>MANSGQTRSTTILLWIGGLVGAILIIFGIRALTREKIPVRVTTASLQPLISTVPTTGKVEPIHEYQAHAPGPGVIQKIYVEVNQHIKAGTLLMRMNDADAIARLASAQSTLSGAQLNQQVIGSGGTLEERTHFNQDIAAAQTEQRNAQNDLATEQKLQQQGAASAGEVLRAQQRLQTANTALANAQSHTASRFDSGDQRGAAARLNDAKNNLTAAQAGVAAVDIRSPIDGTVYSIPFSAYDFVPSGADDLLDVADLTKLQVRAYFDEPVIGQLAQGQPVKIVWDARPNVAWHGHILRAPTTVSSYGTRSVGEAIITVDDAKGDLLPNVNVTVTVTVSELPDALSIPREALHTEGANNYVYRIVNGHLTQTPVKVGAVNLTRVQITSGLDKNETVVLGPVMSSQELVDGLQVIQVK</sequence>
<dbReference type="HOGENOM" id="CLU_018816_14_5_0"/>
<dbReference type="Proteomes" id="UP000000343">
    <property type="component" value="Chromosome"/>
</dbReference>
<dbReference type="KEGG" id="acm:AciX9_1649"/>
<dbReference type="GO" id="GO:0016020">
    <property type="term" value="C:membrane"/>
    <property type="evidence" value="ECO:0007669"/>
    <property type="project" value="InterPro"/>
</dbReference>
<dbReference type="PANTHER" id="PTHR32347:SF23">
    <property type="entry name" value="BLL5650 PROTEIN"/>
    <property type="match status" value="1"/>
</dbReference>
<keyword evidence="4" id="KW-0812">Transmembrane</keyword>
<feature type="domain" description="YknX-like C-terminal permuted SH3-like" evidence="5">
    <location>
        <begin position="342"/>
        <end position="412"/>
    </location>
</feature>
<gene>
    <name evidence="6" type="ordered locus">AciX9_1649</name>
</gene>
<dbReference type="GO" id="GO:0030313">
    <property type="term" value="C:cell envelope"/>
    <property type="evidence" value="ECO:0007669"/>
    <property type="project" value="UniProtKB-SubCell"/>
</dbReference>
<evidence type="ECO:0000256" key="3">
    <source>
        <dbReference type="ARBA" id="ARBA00023054"/>
    </source>
</evidence>
<dbReference type="InterPro" id="IPR006143">
    <property type="entry name" value="RND_pump_MFP"/>
</dbReference>
<keyword evidence="3" id="KW-0175">Coiled coil</keyword>
<dbReference type="PANTHER" id="PTHR32347">
    <property type="entry name" value="EFFLUX SYSTEM COMPONENT YKNX-RELATED"/>
    <property type="match status" value="1"/>
</dbReference>
<dbReference type="AlphaFoldDB" id="E8WY74"/>
<dbReference type="EMBL" id="CP002480">
    <property type="protein sequence ID" value="ADW68701.1"/>
    <property type="molecule type" value="Genomic_DNA"/>
</dbReference>
<dbReference type="InterPro" id="IPR058637">
    <property type="entry name" value="YknX-like_C"/>
</dbReference>
<dbReference type="GO" id="GO:0022857">
    <property type="term" value="F:transmembrane transporter activity"/>
    <property type="evidence" value="ECO:0007669"/>
    <property type="project" value="InterPro"/>
</dbReference>
<dbReference type="NCBIfam" id="TIGR01730">
    <property type="entry name" value="RND_mfp"/>
    <property type="match status" value="1"/>
</dbReference>
<evidence type="ECO:0000256" key="1">
    <source>
        <dbReference type="ARBA" id="ARBA00004196"/>
    </source>
</evidence>
<dbReference type="Pfam" id="PF25989">
    <property type="entry name" value="YknX_C"/>
    <property type="match status" value="1"/>
</dbReference>
<evidence type="ECO:0000259" key="5">
    <source>
        <dbReference type="Pfam" id="PF25989"/>
    </source>
</evidence>
<organism evidence="7">
    <name type="scientific">Granulicella tundricola (strain ATCC BAA-1859 / DSM 23138 / MP5ACTX9)</name>
    <dbReference type="NCBI Taxonomy" id="1198114"/>
    <lineage>
        <taxon>Bacteria</taxon>
        <taxon>Pseudomonadati</taxon>
        <taxon>Acidobacteriota</taxon>
        <taxon>Terriglobia</taxon>
        <taxon>Terriglobales</taxon>
        <taxon>Acidobacteriaceae</taxon>
        <taxon>Granulicella</taxon>
    </lineage>
</organism>
<evidence type="ECO:0000313" key="6">
    <source>
        <dbReference type="EMBL" id="ADW68701.1"/>
    </source>
</evidence>
<keyword evidence="7" id="KW-1185">Reference proteome</keyword>
<dbReference type="Gene3D" id="2.40.30.170">
    <property type="match status" value="1"/>
</dbReference>
<comment type="subcellular location">
    <subcellularLocation>
        <location evidence="1">Cell envelope</location>
    </subcellularLocation>
</comment>
<reference evidence="7" key="1">
    <citation type="submission" date="2011-01" db="EMBL/GenBank/DDBJ databases">
        <title>Complete sequence of chromosome of Acidobacterium sp. MP5ACTX9.</title>
        <authorList>
            <consortium name="US DOE Joint Genome Institute"/>
            <person name="Lucas S."/>
            <person name="Copeland A."/>
            <person name="Lapidus A."/>
            <person name="Cheng J.-F."/>
            <person name="Goodwin L."/>
            <person name="Pitluck S."/>
            <person name="Teshima H."/>
            <person name="Detter J.C."/>
            <person name="Han C."/>
            <person name="Tapia R."/>
            <person name="Land M."/>
            <person name="Hauser L."/>
            <person name="Kyrpides N."/>
            <person name="Ivanova N."/>
            <person name="Ovchinnikova G."/>
            <person name="Pagani I."/>
            <person name="Rawat S.R."/>
            <person name="Mannisto M."/>
            <person name="Haggblom M.M."/>
            <person name="Woyke T."/>
        </authorList>
    </citation>
    <scope>NUCLEOTIDE SEQUENCE [LARGE SCALE GENOMIC DNA]</scope>
    <source>
        <strain evidence="7">MP5ACTX9</strain>
    </source>
</reference>
<evidence type="ECO:0000256" key="4">
    <source>
        <dbReference type="SAM" id="Phobius"/>
    </source>
</evidence>
<comment type="similarity">
    <text evidence="2">Belongs to the membrane fusion protein (MFP) (TC 8.A.1) family.</text>
</comment>
<dbReference type="InterPro" id="IPR050465">
    <property type="entry name" value="UPF0194_transport"/>
</dbReference>
<dbReference type="Gene3D" id="2.40.50.100">
    <property type="match status" value="1"/>
</dbReference>
<dbReference type="OrthoDB" id="115521at2"/>
<name>E8WY74_GRATM</name>
<keyword evidence="4" id="KW-0472">Membrane</keyword>
<dbReference type="Gene3D" id="2.40.420.20">
    <property type="match status" value="1"/>
</dbReference>
<feature type="transmembrane region" description="Helical" evidence="4">
    <location>
        <begin position="12"/>
        <end position="32"/>
    </location>
</feature>
<evidence type="ECO:0000256" key="2">
    <source>
        <dbReference type="ARBA" id="ARBA00009477"/>
    </source>
</evidence>
<dbReference type="SUPFAM" id="SSF111369">
    <property type="entry name" value="HlyD-like secretion proteins"/>
    <property type="match status" value="1"/>
</dbReference>
<dbReference type="PaxDb" id="1198114-AciX9_1649"/>
<dbReference type="RefSeq" id="WP_013580020.1">
    <property type="nucleotide sequence ID" value="NC_015064.1"/>
</dbReference>
<proteinExistence type="inferred from homology"/>
<protein>
    <submittedName>
        <fullName evidence="6">Efflux transporter, RND family, MFP subunit</fullName>
    </submittedName>
</protein>